<dbReference type="Proteomes" id="UP000006798">
    <property type="component" value="Plasmid pBB1"/>
</dbReference>
<dbReference type="RefSeq" id="WP_013959039.1">
    <property type="nucleotide sequence ID" value="NC_015727.1"/>
</dbReference>
<protein>
    <submittedName>
        <fullName evidence="6">Exported protein</fullName>
    </submittedName>
</protein>
<gene>
    <name evidence="6" type="ordered locus">CNE_BB1p05680</name>
</gene>
<comment type="cofactor">
    <cofactor evidence="1">
        <name>FAD</name>
        <dbReference type="ChEBI" id="CHEBI:57692"/>
    </cofactor>
</comment>
<dbReference type="GeneID" id="34311949"/>
<dbReference type="SUPFAM" id="SSF51905">
    <property type="entry name" value="FAD/NAD(P)-binding domain"/>
    <property type="match status" value="1"/>
</dbReference>
<geneLocation type="plasmid" evidence="6 7">
    <name>pBB1</name>
</geneLocation>
<accession>F8GXB8</accession>
<dbReference type="Pfam" id="PF00890">
    <property type="entry name" value="FAD_binding_2"/>
    <property type="match status" value="1"/>
</dbReference>
<evidence type="ECO:0000259" key="5">
    <source>
        <dbReference type="Pfam" id="PF00890"/>
    </source>
</evidence>
<evidence type="ECO:0000256" key="1">
    <source>
        <dbReference type="ARBA" id="ARBA00001974"/>
    </source>
</evidence>
<evidence type="ECO:0000256" key="4">
    <source>
        <dbReference type="ARBA" id="ARBA00023002"/>
    </source>
</evidence>
<dbReference type="InterPro" id="IPR003953">
    <property type="entry name" value="FAD-dep_OxRdtase_2_FAD-bd"/>
</dbReference>
<dbReference type="Gene3D" id="3.50.50.60">
    <property type="entry name" value="FAD/NAD(P)-binding domain"/>
    <property type="match status" value="1"/>
</dbReference>
<dbReference type="InterPro" id="IPR050315">
    <property type="entry name" value="FAD-oxidoreductase_2"/>
</dbReference>
<evidence type="ECO:0000256" key="2">
    <source>
        <dbReference type="ARBA" id="ARBA00022630"/>
    </source>
</evidence>
<dbReference type="PANTHER" id="PTHR43400">
    <property type="entry name" value="FUMARATE REDUCTASE"/>
    <property type="match status" value="1"/>
</dbReference>
<dbReference type="InterPro" id="IPR027477">
    <property type="entry name" value="Succ_DH/fumarate_Rdtase_cat_sf"/>
</dbReference>
<dbReference type="SUPFAM" id="SSF56425">
    <property type="entry name" value="Succinate dehydrogenase/fumarate reductase flavoprotein, catalytic domain"/>
    <property type="match status" value="1"/>
</dbReference>
<dbReference type="GO" id="GO:0016491">
    <property type="term" value="F:oxidoreductase activity"/>
    <property type="evidence" value="ECO:0007669"/>
    <property type="project" value="UniProtKB-KW"/>
</dbReference>
<dbReference type="AlphaFoldDB" id="F8GXB8"/>
<proteinExistence type="predicted"/>
<evidence type="ECO:0000313" key="7">
    <source>
        <dbReference type="Proteomes" id="UP000006798"/>
    </source>
</evidence>
<dbReference type="KEGG" id="cnc:CNE_BB1p05680"/>
<keyword evidence="4" id="KW-0560">Oxidoreductase</keyword>
<dbReference type="EMBL" id="CP002879">
    <property type="protein sequence ID" value="AEI81988.1"/>
    <property type="molecule type" value="Genomic_DNA"/>
</dbReference>
<reference evidence="6 7" key="1">
    <citation type="journal article" date="2011" name="J. Bacteriol.">
        <title>Complete genome sequence of the type strain Cupriavidus necator N-1.</title>
        <authorList>
            <person name="Poehlein A."/>
            <person name="Kusian B."/>
            <person name="Friedrich B."/>
            <person name="Daniel R."/>
            <person name="Bowien B."/>
        </authorList>
    </citation>
    <scope>NUCLEOTIDE SEQUENCE [LARGE SCALE GENOMIC DNA]</scope>
    <source>
        <strain evidence="7">ATCC 43291 / DSM 13513 / CCUG 52238 / LMG 8453 / N-1</strain>
        <plasmid evidence="6 7">pBB1</plasmid>
    </source>
</reference>
<evidence type="ECO:0000256" key="3">
    <source>
        <dbReference type="ARBA" id="ARBA00022827"/>
    </source>
</evidence>
<feature type="domain" description="FAD-dependent oxidoreductase 2 FAD-binding" evidence="5">
    <location>
        <begin position="7"/>
        <end position="439"/>
    </location>
</feature>
<sequence length="473" mass="49679">MKSIDTDVVIVGAGIAGLTTAVRLSEQGIKTLVLESGESGKYLCNTRLAGGAFHVAHQDVADDSQVILRAITRRTGDSASTELVEALANDIGEATRWLKRQGVRFIRVGYESYRKHTLAPPIATRGREYWVGRGGDVLLRTLASGLQKHGGKILHGARATGLTMRDSACVGLHAEFTSGPVDIEARAVVICDGGFHSNMDLLREFISPAPEKLKQRNAQTGHGDGLRMAREAGAQLVGLNRFYGHVLAQDAMHNDDLSPFPMMDFVCAAGIVVDLSGRRFVNEGLGGVTMANTIAAQADPLGATVIFDADIWNGPGREYLISANPTLVSSGGTLFSATDLGSLASQVGVPAEVLQQTVAQYNAAVDSGLAGNLAPTRTTDGYQAWPIRKAPFYAVKLCAGITYTMGGIAIDVDGRVLDTANRPIANLYAAGCATGGIEGGGDREQVAYIGGLSRSTVFGLRAANAIASTLIPA</sequence>
<organism evidence="6 7">
    <name type="scientific">Cupriavidus necator (strain ATCC 43291 / DSM 13513 / CCUG 52238 / LMG 8453 / N-1)</name>
    <name type="common">Ralstonia eutropha</name>
    <dbReference type="NCBI Taxonomy" id="1042878"/>
    <lineage>
        <taxon>Bacteria</taxon>
        <taxon>Pseudomonadati</taxon>
        <taxon>Pseudomonadota</taxon>
        <taxon>Betaproteobacteria</taxon>
        <taxon>Burkholderiales</taxon>
        <taxon>Burkholderiaceae</taxon>
        <taxon>Cupriavidus</taxon>
    </lineage>
</organism>
<keyword evidence="6" id="KW-0614">Plasmid</keyword>
<dbReference type="PANTHER" id="PTHR43400:SF7">
    <property type="entry name" value="FAD-DEPENDENT OXIDOREDUCTASE 2 FAD BINDING DOMAIN-CONTAINING PROTEIN"/>
    <property type="match status" value="1"/>
</dbReference>
<keyword evidence="3" id="KW-0274">FAD</keyword>
<evidence type="ECO:0000313" key="6">
    <source>
        <dbReference type="EMBL" id="AEI81988.1"/>
    </source>
</evidence>
<name>F8GXB8_CUPNN</name>
<dbReference type="HOGENOM" id="CLU_011398_4_6_4"/>
<keyword evidence="2" id="KW-0285">Flavoprotein</keyword>
<dbReference type="InterPro" id="IPR036188">
    <property type="entry name" value="FAD/NAD-bd_sf"/>
</dbReference>
<dbReference type="Gene3D" id="3.90.700.10">
    <property type="entry name" value="Succinate dehydrogenase/fumarate reductase flavoprotein, catalytic domain"/>
    <property type="match status" value="1"/>
</dbReference>